<dbReference type="EMBL" id="GBXM01052856">
    <property type="protein sequence ID" value="JAH55721.1"/>
    <property type="molecule type" value="Transcribed_RNA"/>
</dbReference>
<evidence type="ECO:0000313" key="2">
    <source>
        <dbReference type="EMBL" id="JAH55721.1"/>
    </source>
</evidence>
<proteinExistence type="predicted"/>
<accession>A0A0E9TQ68</accession>
<reference evidence="2" key="1">
    <citation type="submission" date="2014-11" db="EMBL/GenBank/DDBJ databases">
        <authorList>
            <person name="Amaro Gonzalez C."/>
        </authorList>
    </citation>
    <scope>NUCLEOTIDE SEQUENCE</scope>
</reference>
<protein>
    <submittedName>
        <fullName evidence="2">Uncharacterized protein</fullName>
    </submittedName>
</protein>
<sequence>MSITVSGFPLIRVKWRHRQDSGYWRLIVKGHLNPHSPRGSDPPQKSSAAGRPQSYTFSRRS</sequence>
<feature type="compositionally biased region" description="Polar residues" evidence="1">
    <location>
        <begin position="43"/>
        <end position="61"/>
    </location>
</feature>
<name>A0A0E9TQ68_ANGAN</name>
<reference evidence="2" key="2">
    <citation type="journal article" date="2015" name="Fish Shellfish Immunol.">
        <title>Early steps in the European eel (Anguilla anguilla)-Vibrio vulnificus interaction in the gills: Role of the RtxA13 toxin.</title>
        <authorList>
            <person name="Callol A."/>
            <person name="Pajuelo D."/>
            <person name="Ebbesson L."/>
            <person name="Teles M."/>
            <person name="MacKenzie S."/>
            <person name="Amaro C."/>
        </authorList>
    </citation>
    <scope>NUCLEOTIDE SEQUENCE</scope>
</reference>
<dbReference type="AlphaFoldDB" id="A0A0E9TQ68"/>
<feature type="region of interest" description="Disordered" evidence="1">
    <location>
        <begin position="30"/>
        <end position="61"/>
    </location>
</feature>
<evidence type="ECO:0000256" key="1">
    <source>
        <dbReference type="SAM" id="MobiDB-lite"/>
    </source>
</evidence>
<organism evidence="2">
    <name type="scientific">Anguilla anguilla</name>
    <name type="common">European freshwater eel</name>
    <name type="synonym">Muraena anguilla</name>
    <dbReference type="NCBI Taxonomy" id="7936"/>
    <lineage>
        <taxon>Eukaryota</taxon>
        <taxon>Metazoa</taxon>
        <taxon>Chordata</taxon>
        <taxon>Craniata</taxon>
        <taxon>Vertebrata</taxon>
        <taxon>Euteleostomi</taxon>
        <taxon>Actinopterygii</taxon>
        <taxon>Neopterygii</taxon>
        <taxon>Teleostei</taxon>
        <taxon>Anguilliformes</taxon>
        <taxon>Anguillidae</taxon>
        <taxon>Anguilla</taxon>
    </lineage>
</organism>